<dbReference type="EMBL" id="CAEZTQ010000036">
    <property type="protein sequence ID" value="CAB4568125.1"/>
    <property type="molecule type" value="Genomic_DNA"/>
</dbReference>
<organism evidence="2">
    <name type="scientific">freshwater metagenome</name>
    <dbReference type="NCBI Taxonomy" id="449393"/>
    <lineage>
        <taxon>unclassified sequences</taxon>
        <taxon>metagenomes</taxon>
        <taxon>ecological metagenomes</taxon>
    </lineage>
</organism>
<evidence type="ECO:0000259" key="1">
    <source>
        <dbReference type="Pfam" id="PF01551"/>
    </source>
</evidence>
<proteinExistence type="predicted"/>
<dbReference type="Gene3D" id="2.70.70.10">
    <property type="entry name" value="Glucose Permease (Domain IIA)"/>
    <property type="match status" value="1"/>
</dbReference>
<dbReference type="SUPFAM" id="SSF51261">
    <property type="entry name" value="Duplicated hybrid motif"/>
    <property type="match status" value="1"/>
</dbReference>
<dbReference type="Pfam" id="PF01551">
    <property type="entry name" value="Peptidase_M23"/>
    <property type="match status" value="1"/>
</dbReference>
<dbReference type="AlphaFoldDB" id="A0A6J6CCF8"/>
<reference evidence="2" key="1">
    <citation type="submission" date="2020-05" db="EMBL/GenBank/DDBJ databases">
        <authorList>
            <person name="Chiriac C."/>
            <person name="Salcher M."/>
            <person name="Ghai R."/>
            <person name="Kavagutti S V."/>
        </authorList>
    </citation>
    <scope>NUCLEOTIDE SEQUENCE</scope>
</reference>
<protein>
    <submittedName>
        <fullName evidence="2">Unannotated protein</fullName>
    </submittedName>
</protein>
<name>A0A6J6CCF8_9ZZZZ</name>
<dbReference type="InterPro" id="IPR016047">
    <property type="entry name" value="M23ase_b-sheet_dom"/>
</dbReference>
<dbReference type="InterPro" id="IPR011055">
    <property type="entry name" value="Dup_hybrid_motif"/>
</dbReference>
<accession>A0A6J6CCF8</accession>
<dbReference type="EMBL" id="CAEZTC010000002">
    <property type="protein sequence ID" value="CAB4548874.1"/>
    <property type="molecule type" value="Genomic_DNA"/>
</dbReference>
<gene>
    <name evidence="2" type="ORF">UFOPK1572_00020</name>
    <name evidence="3" type="ORF">UFOPK1704_00290</name>
</gene>
<evidence type="ECO:0000313" key="3">
    <source>
        <dbReference type="EMBL" id="CAB4568125.1"/>
    </source>
</evidence>
<evidence type="ECO:0000313" key="2">
    <source>
        <dbReference type="EMBL" id="CAB4548874.1"/>
    </source>
</evidence>
<feature type="domain" description="M23ase beta-sheet core" evidence="1">
    <location>
        <begin position="40"/>
        <end position="112"/>
    </location>
</feature>
<sequence length="150" mass="15539">MSLALQVLVLPAVVVGAVVVPIDGEVIRRFDRPQCTYCPGHRGVTIDSRGGDEIVAVAGGVVSFAGEVGGRQYVVQSIAPGVRVTYGGVRAIALNVQQGLWADAGDVLALADEDTYLGVRVGDQYVEPLGFLGLGRVRLRGSAHVVVGSG</sequence>